<keyword evidence="5" id="KW-1017">Isopeptide bond</keyword>
<dbReference type="Pfam" id="PF00271">
    <property type="entry name" value="Helicase_C"/>
    <property type="match status" value="1"/>
</dbReference>
<evidence type="ECO:0000256" key="11">
    <source>
        <dbReference type="ARBA" id="ARBA00022801"/>
    </source>
</evidence>
<comment type="subcellular location">
    <subcellularLocation>
        <location evidence="1">Cytoplasm</location>
    </subcellularLocation>
</comment>
<dbReference type="PROSITE" id="PS51194">
    <property type="entry name" value="HELICASE_CTER"/>
    <property type="match status" value="1"/>
</dbReference>
<dbReference type="GO" id="GO:0003677">
    <property type="term" value="F:DNA binding"/>
    <property type="evidence" value="ECO:0007669"/>
    <property type="project" value="InterPro"/>
</dbReference>
<gene>
    <name evidence="21" type="ORF">CGI_10022973</name>
</gene>
<dbReference type="Gene3D" id="2.170.150.30">
    <property type="entry name" value="RIG-I-like receptor, C-terminal regulatory domain"/>
    <property type="match status" value="1"/>
</dbReference>
<dbReference type="Gene3D" id="3.40.50.300">
    <property type="entry name" value="P-loop containing nucleotide triphosphate hydrolases"/>
    <property type="match status" value="3"/>
</dbReference>
<dbReference type="Gene3D" id="1.20.1320.30">
    <property type="match status" value="1"/>
</dbReference>
<evidence type="ECO:0000256" key="3">
    <source>
        <dbReference type="ARBA" id="ARBA00012552"/>
    </source>
</evidence>
<reference evidence="21" key="1">
    <citation type="journal article" date="2012" name="Nature">
        <title>The oyster genome reveals stress adaptation and complexity of shell formation.</title>
        <authorList>
            <person name="Zhang G."/>
            <person name="Fang X."/>
            <person name="Guo X."/>
            <person name="Li L."/>
            <person name="Luo R."/>
            <person name="Xu F."/>
            <person name="Yang P."/>
            <person name="Zhang L."/>
            <person name="Wang X."/>
            <person name="Qi H."/>
            <person name="Xiong Z."/>
            <person name="Que H."/>
            <person name="Xie Y."/>
            <person name="Holland P.W."/>
            <person name="Paps J."/>
            <person name="Zhu Y."/>
            <person name="Wu F."/>
            <person name="Chen Y."/>
            <person name="Wang J."/>
            <person name="Peng C."/>
            <person name="Meng J."/>
            <person name="Yang L."/>
            <person name="Liu J."/>
            <person name="Wen B."/>
            <person name="Zhang N."/>
            <person name="Huang Z."/>
            <person name="Zhu Q."/>
            <person name="Feng Y."/>
            <person name="Mount A."/>
            <person name="Hedgecock D."/>
            <person name="Xu Z."/>
            <person name="Liu Y."/>
            <person name="Domazet-Loso T."/>
            <person name="Du Y."/>
            <person name="Sun X."/>
            <person name="Zhang S."/>
            <person name="Liu B."/>
            <person name="Cheng P."/>
            <person name="Jiang X."/>
            <person name="Li J."/>
            <person name="Fan D."/>
            <person name="Wang W."/>
            <person name="Fu W."/>
            <person name="Wang T."/>
            <person name="Wang B."/>
            <person name="Zhang J."/>
            <person name="Peng Z."/>
            <person name="Li Y."/>
            <person name="Li N."/>
            <person name="Wang J."/>
            <person name="Chen M."/>
            <person name="He Y."/>
            <person name="Tan F."/>
            <person name="Song X."/>
            <person name="Zheng Q."/>
            <person name="Huang R."/>
            <person name="Yang H."/>
            <person name="Du X."/>
            <person name="Chen L."/>
            <person name="Yang M."/>
            <person name="Gaffney P.M."/>
            <person name="Wang S."/>
            <person name="Luo L."/>
            <person name="She Z."/>
            <person name="Ming Y."/>
            <person name="Huang W."/>
            <person name="Zhang S."/>
            <person name="Huang B."/>
            <person name="Zhang Y."/>
            <person name="Qu T."/>
            <person name="Ni P."/>
            <person name="Miao G."/>
            <person name="Wang J."/>
            <person name="Wang Q."/>
            <person name="Steinberg C.E."/>
            <person name="Wang H."/>
            <person name="Li N."/>
            <person name="Qian L."/>
            <person name="Zhang G."/>
            <person name="Li Y."/>
            <person name="Yang H."/>
            <person name="Liu X."/>
            <person name="Wang J."/>
            <person name="Yin Y."/>
            <person name="Wang J."/>
        </authorList>
    </citation>
    <scope>NUCLEOTIDE SEQUENCE [LARGE SCALE GENOMIC DNA]</scope>
    <source>
        <strain evidence="21">05x7-T-G4-1.051#20</strain>
    </source>
</reference>
<keyword evidence="4" id="KW-0963">Cytoplasm</keyword>
<evidence type="ECO:0000256" key="5">
    <source>
        <dbReference type="ARBA" id="ARBA00022499"/>
    </source>
</evidence>
<dbReference type="Gene3D" id="1.10.533.10">
    <property type="entry name" value="Death Domain, Fas"/>
    <property type="match status" value="2"/>
</dbReference>
<evidence type="ECO:0000256" key="18">
    <source>
        <dbReference type="ARBA" id="ARBA00023118"/>
    </source>
</evidence>
<dbReference type="Pfam" id="PF18119">
    <property type="entry name" value="RIG-I_C"/>
    <property type="match status" value="1"/>
</dbReference>
<evidence type="ECO:0000256" key="12">
    <source>
        <dbReference type="ARBA" id="ARBA00022806"/>
    </source>
</evidence>
<evidence type="ECO:0000256" key="2">
    <source>
        <dbReference type="ARBA" id="ARBA00006866"/>
    </source>
</evidence>
<dbReference type="GO" id="GO:0005524">
    <property type="term" value="F:ATP binding"/>
    <property type="evidence" value="ECO:0007669"/>
    <property type="project" value="UniProtKB-KW"/>
</dbReference>
<evidence type="ECO:0000256" key="15">
    <source>
        <dbReference type="ARBA" id="ARBA00022843"/>
    </source>
</evidence>
<evidence type="ECO:0000256" key="1">
    <source>
        <dbReference type="ARBA" id="ARBA00004496"/>
    </source>
</evidence>
<sequence length="1260" mass="144112">MQDKCSFLGEGVELGSSLFKEEPSPRDAVEPVDSKSKKELSPQTSGQAMALQVPSKLHQAPAIHSMKAADHYPSLDNPDYMLSSLEPEDEDEVPHFIRLYRPMIVKCVDCVPLLPQLRDIIDSQGERNKIKNTSKIDGPEAGMDLFLKILEKKVSHRDRWFRFVDAIKNADFEYVAKVLEKQEIINTAIYTTQARLIDIFAHVIYKKLKPSEIIVDLYSQRVLNKETFDAVRRDEEHNGESSATIVLIDNIWRFHRNWFNIFLEVLCKHKYKDIVKEIDPSFLEKREMKLKESSENSSDSLDMEKIDGDTDSKSTLLKREFSNNSLSPSKQEADKNSSIQENYLSDTFEAPTSVNNLSGNTLQESLDLEVDQLTQNLDRSLMEDSEQTNRKLVEDDGSLQSSNVSRRLQMTTTDTRSLQSNTDNNMGSMVGVDSLAVMNVCQSLDREVESAVNRPNIIRSSMAESLLESNKQVNLDDSDDEEESIGPVKELELRSYQMELARPSLEGKNSVIVAPTGSGKTHVALYIIKHHMESIKSIRHPKVIFLVEQSALAEQQGKQCTTYLPCKVKVITGESQRNERMKRDLLVVTAQILLNALRDGIVSVTDFSLMVFDECHHTNDNHSYNMIMNRYLDIKLQDRERAKTLPMIVGMTASVGVGKATEDTKAKKHIEKVLANMDAEMIVTVTENIMELKKYVNIPKQKLYKVTKREKDHFGTLLHKLMDATEKYMKNSKYLEQVRKPDTVLKPPLEKGSDQYTQWVSMLWRETAKIQDQVAGRFFDTCRKYLDLYNKALIIYKDARPSDALSFILKELRKWEQTVIPDETELKMKRMFDKTKPTLEKLIDDPKHRNPKLMALRRMIGDYFKENPDARVIVFVKTRELVKAIETYMKETEELRILNPIQFVGVQANKESGETKPTLEKLIDDPKHRNPKLMALRHMIGDYFKENPDARVIVFVKTRELVKAIETYMKETEELRILNPIQFVGVQANKESGGMTKVEQDEILELFKEGNHKVIIATSVAEEGLDIQKCSLVVRYDHVTNEIAMVQSRGRGRAEDSKYVVLASEDSNTIKKEELNQMRENMMNRAIERVRAELSTDKEAVLRRVREIQQAEKVARDIALKNRKAAQANLGEFKITCNPCRNFICMSTDIKKIENAHHAAINEDIMENVKIISSVPDFENDVISCGAGKVFCKKCGNPVGNVSIYKNAQFCILKCECLIMIDSAGNGITKKRWKQAPFMVPPLTPSDLERRIQGEKYIEC</sequence>
<dbReference type="PANTHER" id="PTHR14074:SF16">
    <property type="entry name" value="ANTIVIRAL INNATE IMMUNE RESPONSE RECEPTOR RIG-I"/>
    <property type="match status" value="1"/>
</dbReference>
<comment type="similarity">
    <text evidence="2">Belongs to the helicase family. RLR subfamily.</text>
</comment>
<feature type="compositionally biased region" description="Basic and acidic residues" evidence="20">
    <location>
        <begin position="19"/>
        <end position="40"/>
    </location>
</feature>
<evidence type="ECO:0000256" key="19">
    <source>
        <dbReference type="ARBA" id="ARBA00049390"/>
    </source>
</evidence>
<keyword evidence="15" id="KW-0832">Ubl conjugation</keyword>
<dbReference type="InterPro" id="IPR001650">
    <property type="entry name" value="Helicase_C-like"/>
</dbReference>
<dbReference type="Pfam" id="PF11648">
    <property type="entry name" value="RIG-I_C-RD"/>
    <property type="match status" value="1"/>
</dbReference>
<keyword evidence="14" id="KW-0067">ATP-binding</keyword>
<evidence type="ECO:0000256" key="7">
    <source>
        <dbReference type="ARBA" id="ARBA00022588"/>
    </source>
</evidence>
<keyword evidence="9" id="KW-0677">Repeat</keyword>
<dbReference type="InParanoid" id="K1R467"/>
<keyword evidence="13" id="KW-0862">Zinc</keyword>
<dbReference type="EMBL" id="JH819181">
    <property type="protein sequence ID" value="EKC38304.1"/>
    <property type="molecule type" value="Genomic_DNA"/>
</dbReference>
<protein>
    <recommendedName>
        <fullName evidence="3">RNA helicase</fullName>
        <ecNumber evidence="3">3.6.4.13</ecNumber>
    </recommendedName>
</protein>
<evidence type="ECO:0000256" key="6">
    <source>
        <dbReference type="ARBA" id="ARBA00022553"/>
    </source>
</evidence>
<dbReference type="HOGENOM" id="CLU_006888_1_0_1"/>
<keyword evidence="16" id="KW-0391">Immunity</keyword>
<evidence type="ECO:0000256" key="16">
    <source>
        <dbReference type="ARBA" id="ARBA00022859"/>
    </source>
</evidence>
<evidence type="ECO:0000313" key="21">
    <source>
        <dbReference type="EMBL" id="EKC38304.1"/>
    </source>
</evidence>
<keyword evidence="10" id="KW-0547">Nucleotide-binding</keyword>
<dbReference type="InterPro" id="IPR031964">
    <property type="entry name" value="CARD_dom"/>
</dbReference>
<dbReference type="AlphaFoldDB" id="K1R467"/>
<dbReference type="InterPro" id="IPR014001">
    <property type="entry name" value="Helicase_ATP-bd"/>
</dbReference>
<dbReference type="GO" id="GO:0016787">
    <property type="term" value="F:hydrolase activity"/>
    <property type="evidence" value="ECO:0007669"/>
    <property type="project" value="UniProtKB-KW"/>
</dbReference>
<dbReference type="GO" id="GO:0005737">
    <property type="term" value="C:cytoplasm"/>
    <property type="evidence" value="ECO:0007669"/>
    <property type="project" value="UniProtKB-SubCell"/>
</dbReference>
<dbReference type="GO" id="GO:0003724">
    <property type="term" value="F:RNA helicase activity"/>
    <property type="evidence" value="ECO:0007669"/>
    <property type="project" value="UniProtKB-EC"/>
</dbReference>
<feature type="region of interest" description="Disordered" evidence="20">
    <location>
        <begin position="16"/>
        <end position="48"/>
    </location>
</feature>
<dbReference type="EC" id="3.6.4.13" evidence="3"/>
<name>K1R467_MAGGI</name>
<feature type="compositionally biased region" description="Basic and acidic residues" evidence="20">
    <location>
        <begin position="302"/>
        <end position="314"/>
    </location>
</feature>
<dbReference type="InterPro" id="IPR027417">
    <property type="entry name" value="P-loop_NTPase"/>
</dbReference>
<dbReference type="Pfam" id="PF04851">
    <property type="entry name" value="ResIII"/>
    <property type="match status" value="1"/>
</dbReference>
<comment type="catalytic activity">
    <reaction evidence="19">
        <text>ATP + H2O = ADP + phosphate + H(+)</text>
        <dbReference type="Rhea" id="RHEA:13065"/>
        <dbReference type="ChEBI" id="CHEBI:15377"/>
        <dbReference type="ChEBI" id="CHEBI:15378"/>
        <dbReference type="ChEBI" id="CHEBI:30616"/>
        <dbReference type="ChEBI" id="CHEBI:43474"/>
        <dbReference type="ChEBI" id="CHEBI:456216"/>
        <dbReference type="EC" id="3.6.4.13"/>
    </reaction>
    <physiologicalReaction direction="left-to-right" evidence="19">
        <dbReference type="Rhea" id="RHEA:13066"/>
    </physiologicalReaction>
</comment>
<keyword evidence="17" id="KW-0694">RNA-binding</keyword>
<dbReference type="GO" id="GO:0045087">
    <property type="term" value="P:innate immune response"/>
    <property type="evidence" value="ECO:0007669"/>
    <property type="project" value="UniProtKB-KW"/>
</dbReference>
<evidence type="ECO:0000256" key="14">
    <source>
        <dbReference type="ARBA" id="ARBA00022840"/>
    </source>
</evidence>
<dbReference type="GO" id="GO:0046872">
    <property type="term" value="F:metal ion binding"/>
    <property type="evidence" value="ECO:0007669"/>
    <property type="project" value="UniProtKB-KW"/>
</dbReference>
<evidence type="ECO:0000256" key="8">
    <source>
        <dbReference type="ARBA" id="ARBA00022723"/>
    </source>
</evidence>
<accession>K1R467</accession>
<dbReference type="InterPro" id="IPR011029">
    <property type="entry name" value="DEATH-like_dom_sf"/>
</dbReference>
<dbReference type="InterPro" id="IPR006935">
    <property type="entry name" value="Helicase/UvrB_N"/>
</dbReference>
<dbReference type="InterPro" id="IPR051363">
    <property type="entry name" value="RLR_Helicase"/>
</dbReference>
<dbReference type="SMART" id="SM00490">
    <property type="entry name" value="HELICc"/>
    <property type="match status" value="1"/>
</dbReference>
<evidence type="ECO:0000256" key="10">
    <source>
        <dbReference type="ARBA" id="ARBA00022741"/>
    </source>
</evidence>
<evidence type="ECO:0000256" key="17">
    <source>
        <dbReference type="ARBA" id="ARBA00022884"/>
    </source>
</evidence>
<evidence type="ECO:0000256" key="4">
    <source>
        <dbReference type="ARBA" id="ARBA00022490"/>
    </source>
</evidence>
<dbReference type="InterPro" id="IPR038557">
    <property type="entry name" value="RLR_C_sf"/>
</dbReference>
<dbReference type="PANTHER" id="PTHR14074">
    <property type="entry name" value="HELICASE WITH DEATH DOMAIN-RELATED"/>
    <property type="match status" value="1"/>
</dbReference>
<evidence type="ECO:0000256" key="13">
    <source>
        <dbReference type="ARBA" id="ARBA00022833"/>
    </source>
</evidence>
<keyword evidence="12 21" id="KW-0347">Helicase</keyword>
<dbReference type="SMART" id="SM00487">
    <property type="entry name" value="DEXDc"/>
    <property type="match status" value="1"/>
</dbReference>
<feature type="region of interest" description="Disordered" evidence="20">
    <location>
        <begin position="293"/>
        <end position="314"/>
    </location>
</feature>
<dbReference type="GO" id="GO:0051607">
    <property type="term" value="P:defense response to virus"/>
    <property type="evidence" value="ECO:0007669"/>
    <property type="project" value="UniProtKB-KW"/>
</dbReference>
<dbReference type="PROSITE" id="PS51789">
    <property type="entry name" value="RLR_CTR"/>
    <property type="match status" value="1"/>
</dbReference>
<evidence type="ECO:0000256" key="20">
    <source>
        <dbReference type="SAM" id="MobiDB-lite"/>
    </source>
</evidence>
<dbReference type="GO" id="GO:0003723">
    <property type="term" value="F:RNA binding"/>
    <property type="evidence" value="ECO:0007669"/>
    <property type="project" value="UniProtKB-KW"/>
</dbReference>
<dbReference type="PROSITE" id="PS51192">
    <property type="entry name" value="HELICASE_ATP_BIND_1"/>
    <property type="match status" value="1"/>
</dbReference>
<dbReference type="SUPFAM" id="SSF52540">
    <property type="entry name" value="P-loop containing nucleoside triphosphate hydrolases"/>
    <property type="match status" value="2"/>
</dbReference>
<keyword evidence="8" id="KW-0479">Metal-binding</keyword>
<dbReference type="InterPro" id="IPR041204">
    <property type="entry name" value="RIG-I-like_C"/>
</dbReference>
<keyword evidence="11" id="KW-0378">Hydrolase</keyword>
<organism evidence="21">
    <name type="scientific">Magallana gigas</name>
    <name type="common">Pacific oyster</name>
    <name type="synonym">Crassostrea gigas</name>
    <dbReference type="NCBI Taxonomy" id="29159"/>
    <lineage>
        <taxon>Eukaryota</taxon>
        <taxon>Metazoa</taxon>
        <taxon>Spiralia</taxon>
        <taxon>Lophotrochozoa</taxon>
        <taxon>Mollusca</taxon>
        <taxon>Bivalvia</taxon>
        <taxon>Autobranchia</taxon>
        <taxon>Pteriomorphia</taxon>
        <taxon>Ostreida</taxon>
        <taxon>Ostreoidea</taxon>
        <taxon>Ostreidae</taxon>
        <taxon>Magallana</taxon>
    </lineage>
</organism>
<keyword evidence="6" id="KW-0597">Phosphoprotein</keyword>
<evidence type="ECO:0000256" key="9">
    <source>
        <dbReference type="ARBA" id="ARBA00022737"/>
    </source>
</evidence>
<proteinExistence type="inferred from homology"/>
<keyword evidence="18" id="KW-0051">Antiviral defense</keyword>
<keyword evidence="7" id="KW-0399">Innate immunity</keyword>
<dbReference type="Pfam" id="PF16739">
    <property type="entry name" value="CARD_2"/>
    <property type="match status" value="2"/>
</dbReference>
<dbReference type="InterPro" id="IPR021673">
    <property type="entry name" value="RLR_CTR"/>
</dbReference>